<dbReference type="PROSITE" id="PS50928">
    <property type="entry name" value="ABC_TM1"/>
    <property type="match status" value="1"/>
</dbReference>
<feature type="transmembrane region" description="Helical" evidence="9">
    <location>
        <begin position="50"/>
        <end position="70"/>
    </location>
</feature>
<protein>
    <submittedName>
        <fullName evidence="11">Binding-protein-dependent transport systems inner membrane component</fullName>
    </submittedName>
</protein>
<keyword evidence="5" id="KW-0571">Peptide transport</keyword>
<evidence type="ECO:0000313" key="11">
    <source>
        <dbReference type="EMBL" id="ABC22719.1"/>
    </source>
</evidence>
<dbReference type="InterPro" id="IPR035906">
    <property type="entry name" value="MetI-like_sf"/>
</dbReference>
<dbReference type="SUPFAM" id="SSF161098">
    <property type="entry name" value="MetI-like"/>
    <property type="match status" value="1"/>
</dbReference>
<evidence type="ECO:0000256" key="9">
    <source>
        <dbReference type="RuleBase" id="RU363032"/>
    </source>
</evidence>
<keyword evidence="3" id="KW-1003">Cell membrane</keyword>
<evidence type="ECO:0000256" key="3">
    <source>
        <dbReference type="ARBA" id="ARBA00022475"/>
    </source>
</evidence>
<keyword evidence="7 9" id="KW-1133">Transmembrane helix</keyword>
<organism evidence="11 12">
    <name type="scientific">Rhodospirillum rubrum (strain ATCC 11170 / ATH 1.1.1 / DSM 467 / LMG 4362 / NCIMB 8255 / S1)</name>
    <dbReference type="NCBI Taxonomy" id="269796"/>
    <lineage>
        <taxon>Bacteria</taxon>
        <taxon>Pseudomonadati</taxon>
        <taxon>Pseudomonadota</taxon>
        <taxon>Alphaproteobacteria</taxon>
        <taxon>Rhodospirillales</taxon>
        <taxon>Rhodospirillaceae</taxon>
        <taxon>Rhodospirillum</taxon>
    </lineage>
</organism>
<dbReference type="AlphaFoldDB" id="Q2RT26"/>
<comment type="similarity">
    <text evidence="9">Belongs to the binding-protein-dependent transport system permease family.</text>
</comment>
<dbReference type="Pfam" id="PF12911">
    <property type="entry name" value="OppC_N"/>
    <property type="match status" value="1"/>
</dbReference>
<dbReference type="InterPro" id="IPR050366">
    <property type="entry name" value="BP-dependent_transpt_permease"/>
</dbReference>
<keyword evidence="4 9" id="KW-0812">Transmembrane</keyword>
<evidence type="ECO:0000313" key="12">
    <source>
        <dbReference type="Proteomes" id="UP000001929"/>
    </source>
</evidence>
<evidence type="ECO:0000256" key="7">
    <source>
        <dbReference type="ARBA" id="ARBA00022989"/>
    </source>
</evidence>
<dbReference type="PANTHER" id="PTHR43386">
    <property type="entry name" value="OLIGOPEPTIDE TRANSPORT SYSTEM PERMEASE PROTEIN APPC"/>
    <property type="match status" value="1"/>
</dbReference>
<feature type="transmembrane region" description="Helical" evidence="9">
    <location>
        <begin position="113"/>
        <end position="138"/>
    </location>
</feature>
<feature type="domain" description="ABC transmembrane type-1" evidence="10">
    <location>
        <begin position="113"/>
        <end position="298"/>
    </location>
</feature>
<dbReference type="HOGENOM" id="CLU_028518_1_1_5"/>
<evidence type="ECO:0000256" key="5">
    <source>
        <dbReference type="ARBA" id="ARBA00022856"/>
    </source>
</evidence>
<evidence type="ECO:0000256" key="1">
    <source>
        <dbReference type="ARBA" id="ARBA00004651"/>
    </source>
</evidence>
<dbReference type="PhylomeDB" id="Q2RT26"/>
<dbReference type="eggNOG" id="COG1173">
    <property type="taxonomic scope" value="Bacteria"/>
</dbReference>
<keyword evidence="6" id="KW-0653">Protein transport</keyword>
<feature type="transmembrane region" description="Helical" evidence="9">
    <location>
        <begin position="275"/>
        <end position="298"/>
    </location>
</feature>
<dbReference type="KEGG" id="rru:Rru_A1919"/>
<dbReference type="EnsemblBacteria" id="ABC22719">
    <property type="protein sequence ID" value="ABC22719"/>
    <property type="gene ID" value="Rru_A1919"/>
</dbReference>
<dbReference type="Gene3D" id="1.10.3720.10">
    <property type="entry name" value="MetI-like"/>
    <property type="match status" value="1"/>
</dbReference>
<dbReference type="PANTHER" id="PTHR43386:SF1">
    <property type="entry name" value="D,D-DIPEPTIDE TRANSPORT SYSTEM PERMEASE PROTEIN DDPC-RELATED"/>
    <property type="match status" value="1"/>
</dbReference>
<dbReference type="GO" id="GO:0015833">
    <property type="term" value="P:peptide transport"/>
    <property type="evidence" value="ECO:0007669"/>
    <property type="project" value="UniProtKB-KW"/>
</dbReference>
<dbReference type="Pfam" id="PF00528">
    <property type="entry name" value="BPD_transp_1"/>
    <property type="match status" value="1"/>
</dbReference>
<dbReference type="InterPro" id="IPR000515">
    <property type="entry name" value="MetI-like"/>
</dbReference>
<dbReference type="InterPro" id="IPR025966">
    <property type="entry name" value="OppC_N"/>
</dbReference>
<dbReference type="RefSeq" id="WP_011389672.1">
    <property type="nucleotide sequence ID" value="NC_007643.1"/>
</dbReference>
<comment type="subcellular location">
    <subcellularLocation>
        <location evidence="1 9">Cell membrane</location>
        <topology evidence="1 9">Multi-pass membrane protein</topology>
    </subcellularLocation>
</comment>
<dbReference type="CDD" id="cd06261">
    <property type="entry name" value="TM_PBP2"/>
    <property type="match status" value="1"/>
</dbReference>
<dbReference type="STRING" id="269796.Rru_A1919"/>
<keyword evidence="8 9" id="KW-0472">Membrane</keyword>
<dbReference type="GO" id="GO:0055085">
    <property type="term" value="P:transmembrane transport"/>
    <property type="evidence" value="ECO:0007669"/>
    <property type="project" value="InterPro"/>
</dbReference>
<accession>Q2RT26</accession>
<evidence type="ECO:0000256" key="6">
    <source>
        <dbReference type="ARBA" id="ARBA00022927"/>
    </source>
</evidence>
<dbReference type="PATRIC" id="fig|269796.9.peg.2002"/>
<dbReference type="EMBL" id="CP000230">
    <property type="protein sequence ID" value="ABC22719.1"/>
    <property type="molecule type" value="Genomic_DNA"/>
</dbReference>
<evidence type="ECO:0000259" key="10">
    <source>
        <dbReference type="PROSITE" id="PS50928"/>
    </source>
</evidence>
<sequence>MASSPPRAPRPARAPWVLWLLSDSPASRLQARLGRFYSGWLVFIRNPLAVIGLAIFLCLVILATFAPWIAPHDPLFGTLSERLLPPSAGHWLGTDQQGRDIWSRIVFGSRTTLMIIFLVAITAAPVGLLIGTTAGFVGGIVEAALMRLTDAFLAFPKLILALAFAAALGAGLENAVLAIALTAWPPYARIARAETLAVRRTDFVAAARMCGSSPLRILIGQIMPMCIPSLVVRVSLDMAGVILIAAGLGFLGLGVAPPQPEWGAMVSEGRSQILAQWWVCTYPGIAICIVSLGFNLLGDGLRDVLDPKRS</sequence>
<keyword evidence="2 9" id="KW-0813">Transport</keyword>
<dbReference type="GO" id="GO:0005886">
    <property type="term" value="C:plasma membrane"/>
    <property type="evidence" value="ECO:0007669"/>
    <property type="project" value="UniProtKB-SubCell"/>
</dbReference>
<keyword evidence="12" id="KW-1185">Reference proteome</keyword>
<name>Q2RT26_RHORT</name>
<reference evidence="11 12" key="1">
    <citation type="journal article" date="2011" name="Stand. Genomic Sci.">
        <title>Complete genome sequence of Rhodospirillum rubrum type strain (S1).</title>
        <authorList>
            <person name="Munk A.C."/>
            <person name="Copeland A."/>
            <person name="Lucas S."/>
            <person name="Lapidus A."/>
            <person name="Del Rio T.G."/>
            <person name="Barry K."/>
            <person name="Detter J.C."/>
            <person name="Hammon N."/>
            <person name="Israni S."/>
            <person name="Pitluck S."/>
            <person name="Brettin T."/>
            <person name="Bruce D."/>
            <person name="Han C."/>
            <person name="Tapia R."/>
            <person name="Gilna P."/>
            <person name="Schmutz J."/>
            <person name="Larimer F."/>
            <person name="Land M."/>
            <person name="Kyrpides N.C."/>
            <person name="Mavromatis K."/>
            <person name="Richardson P."/>
            <person name="Rohde M."/>
            <person name="Goker M."/>
            <person name="Klenk H.P."/>
            <person name="Zhang Y."/>
            <person name="Roberts G.P."/>
            <person name="Reslewic S."/>
            <person name="Schwartz D.C."/>
        </authorList>
    </citation>
    <scope>NUCLEOTIDE SEQUENCE [LARGE SCALE GENOMIC DNA]</scope>
    <source>
        <strain evidence="12">ATCC 11170 / ATH 1.1.1 / DSM 467 / LMG 4362 / NCIMB 8255 / S1</strain>
    </source>
</reference>
<evidence type="ECO:0000256" key="8">
    <source>
        <dbReference type="ARBA" id="ARBA00023136"/>
    </source>
</evidence>
<evidence type="ECO:0000256" key="2">
    <source>
        <dbReference type="ARBA" id="ARBA00022448"/>
    </source>
</evidence>
<evidence type="ECO:0000256" key="4">
    <source>
        <dbReference type="ARBA" id="ARBA00022692"/>
    </source>
</evidence>
<dbReference type="Proteomes" id="UP000001929">
    <property type="component" value="Chromosome"/>
</dbReference>
<feature type="transmembrane region" description="Helical" evidence="9">
    <location>
        <begin position="158"/>
        <end position="184"/>
    </location>
</feature>
<dbReference type="GO" id="GO:0015031">
    <property type="term" value="P:protein transport"/>
    <property type="evidence" value="ECO:0007669"/>
    <property type="project" value="UniProtKB-KW"/>
</dbReference>
<gene>
    <name evidence="11" type="ordered locus">Rru_A1919</name>
</gene>
<feature type="transmembrane region" description="Helical" evidence="9">
    <location>
        <begin position="230"/>
        <end position="255"/>
    </location>
</feature>
<proteinExistence type="inferred from homology"/>